<evidence type="ECO:0000259" key="10">
    <source>
        <dbReference type="PROSITE" id="PS50862"/>
    </source>
</evidence>
<protein>
    <recommendedName>
        <fullName evidence="2">lysine--tRNA ligase</fullName>
        <ecNumber evidence="2">6.1.1.6</ecNumber>
    </recommendedName>
</protein>
<evidence type="ECO:0000256" key="7">
    <source>
        <dbReference type="ARBA" id="ARBA00022917"/>
    </source>
</evidence>
<dbReference type="GO" id="GO:0005524">
    <property type="term" value="F:ATP binding"/>
    <property type="evidence" value="ECO:0007669"/>
    <property type="project" value="UniProtKB-KW"/>
</dbReference>
<dbReference type="InterPro" id="IPR006195">
    <property type="entry name" value="aa-tRNA-synth_II"/>
</dbReference>
<feature type="domain" description="Aminoacyl-transfer RNA synthetases class-II family profile" evidence="10">
    <location>
        <begin position="174"/>
        <end position="360"/>
    </location>
</feature>
<keyword evidence="6" id="KW-0067">ATP-binding</keyword>
<dbReference type="InterPro" id="IPR044136">
    <property type="entry name" value="Lys-tRNA-ligase_II_N"/>
</dbReference>
<proteinExistence type="inferred from homology"/>
<dbReference type="InterPro" id="IPR004364">
    <property type="entry name" value="Aa-tRNA-synt_II"/>
</dbReference>
<keyword evidence="5" id="KW-0547">Nucleotide-binding</keyword>
<evidence type="ECO:0000256" key="2">
    <source>
        <dbReference type="ARBA" id="ARBA00013166"/>
    </source>
</evidence>
<evidence type="ECO:0000256" key="8">
    <source>
        <dbReference type="ARBA" id="ARBA00023146"/>
    </source>
</evidence>
<dbReference type="PANTHER" id="PTHR42918:SF15">
    <property type="entry name" value="LYSINE--TRNA LIGASE, CHLOROPLASTIC_MITOCHONDRIAL"/>
    <property type="match status" value="1"/>
</dbReference>
<organism evidence="11">
    <name type="scientific">marine metagenome</name>
    <dbReference type="NCBI Taxonomy" id="408172"/>
    <lineage>
        <taxon>unclassified sequences</taxon>
        <taxon>metagenomes</taxon>
        <taxon>ecological metagenomes</taxon>
    </lineage>
</organism>
<evidence type="ECO:0000256" key="6">
    <source>
        <dbReference type="ARBA" id="ARBA00022840"/>
    </source>
</evidence>
<evidence type="ECO:0000313" key="11">
    <source>
        <dbReference type="EMBL" id="SVB12313.1"/>
    </source>
</evidence>
<dbReference type="SUPFAM" id="SSF50249">
    <property type="entry name" value="Nucleic acid-binding proteins"/>
    <property type="match status" value="1"/>
</dbReference>
<evidence type="ECO:0000256" key="9">
    <source>
        <dbReference type="ARBA" id="ARBA00048573"/>
    </source>
</evidence>
<dbReference type="CDD" id="cd04322">
    <property type="entry name" value="LysRS_N"/>
    <property type="match status" value="1"/>
</dbReference>
<dbReference type="AlphaFoldDB" id="A0A382BGG7"/>
<dbReference type="PANTHER" id="PTHR42918">
    <property type="entry name" value="LYSYL-TRNA SYNTHETASE"/>
    <property type="match status" value="1"/>
</dbReference>
<dbReference type="SUPFAM" id="SSF55681">
    <property type="entry name" value="Class II aaRS and biotin synthetases"/>
    <property type="match status" value="1"/>
</dbReference>
<dbReference type="InterPro" id="IPR045864">
    <property type="entry name" value="aa-tRNA-synth_II/BPL/LPL"/>
</dbReference>
<dbReference type="InterPro" id="IPR018149">
    <property type="entry name" value="Lys-tRNA-synth_II_C"/>
</dbReference>
<feature type="non-terminal residue" evidence="11">
    <location>
        <position position="360"/>
    </location>
</feature>
<evidence type="ECO:0000256" key="4">
    <source>
        <dbReference type="ARBA" id="ARBA00022723"/>
    </source>
</evidence>
<dbReference type="InterPro" id="IPR004365">
    <property type="entry name" value="NA-bd_OB_tRNA"/>
</dbReference>
<dbReference type="GO" id="GO:0046872">
    <property type="term" value="F:metal ion binding"/>
    <property type="evidence" value="ECO:0007669"/>
    <property type="project" value="UniProtKB-KW"/>
</dbReference>
<comment type="similarity">
    <text evidence="1">Belongs to the class-II aminoacyl-tRNA synthetase family.</text>
</comment>
<dbReference type="GO" id="GO:0000049">
    <property type="term" value="F:tRNA binding"/>
    <property type="evidence" value="ECO:0007669"/>
    <property type="project" value="TreeGrafter"/>
</dbReference>
<keyword evidence="7" id="KW-0648">Protein biosynthesis</keyword>
<dbReference type="EMBL" id="UINC01029496">
    <property type="protein sequence ID" value="SVB12313.1"/>
    <property type="molecule type" value="Genomic_DNA"/>
</dbReference>
<dbReference type="EC" id="6.1.1.6" evidence="2"/>
<sequence length="360" mass="41402">MEDISDVMRQRQAKTDELSQLGVELYPHKYSPDHTSAGILEKFSDVGNEPDETQSVVISGRIMTRRDHGNSGFAHLQDSRGQIQIYVRKNNVGTDTYEIYKKLDIGDFIGVCGSVFQTRTGEITVSARDVVLLSKSCRPLPEKFHGLQDKETRYRQRYADLIMNQEVKEVFINRSRIIQTMRDFLNNLDYLEVETPILQPIYGGANARPFITHHNVLDIPLFLRIANELYLKRLIVGGLDRVYEFAKDFRNEGMDRDHNPEFTMIELYQAYADYRDMMNLTENMISHTVKTVFDKVEIGCQGTLISYAPPWKRMTMIDSLNEIAGIDIEEKSDLEFVNILKESGEDVEENTPRGNLIADL</sequence>
<dbReference type="GO" id="GO:0005829">
    <property type="term" value="C:cytosol"/>
    <property type="evidence" value="ECO:0007669"/>
    <property type="project" value="TreeGrafter"/>
</dbReference>
<dbReference type="Gene3D" id="2.40.50.140">
    <property type="entry name" value="Nucleic acid-binding proteins"/>
    <property type="match status" value="1"/>
</dbReference>
<dbReference type="PRINTS" id="PR00982">
    <property type="entry name" value="TRNASYNTHLYS"/>
</dbReference>
<accession>A0A382BGG7</accession>
<dbReference type="GO" id="GO:0004824">
    <property type="term" value="F:lysine-tRNA ligase activity"/>
    <property type="evidence" value="ECO:0007669"/>
    <property type="project" value="UniProtKB-EC"/>
</dbReference>
<gene>
    <name evidence="11" type="ORF">METZ01_LOCUS165167</name>
</gene>
<evidence type="ECO:0000256" key="5">
    <source>
        <dbReference type="ARBA" id="ARBA00022741"/>
    </source>
</evidence>
<dbReference type="GO" id="GO:0006430">
    <property type="term" value="P:lysyl-tRNA aminoacylation"/>
    <property type="evidence" value="ECO:0007669"/>
    <property type="project" value="InterPro"/>
</dbReference>
<keyword evidence="8" id="KW-0030">Aminoacyl-tRNA synthetase</keyword>
<dbReference type="Pfam" id="PF01336">
    <property type="entry name" value="tRNA_anti-codon"/>
    <property type="match status" value="1"/>
</dbReference>
<keyword evidence="3" id="KW-0436">Ligase</keyword>
<evidence type="ECO:0000256" key="3">
    <source>
        <dbReference type="ARBA" id="ARBA00022598"/>
    </source>
</evidence>
<comment type="catalytic activity">
    <reaction evidence="9">
        <text>tRNA(Lys) + L-lysine + ATP = L-lysyl-tRNA(Lys) + AMP + diphosphate</text>
        <dbReference type="Rhea" id="RHEA:20792"/>
        <dbReference type="Rhea" id="RHEA-COMP:9696"/>
        <dbReference type="Rhea" id="RHEA-COMP:9697"/>
        <dbReference type="ChEBI" id="CHEBI:30616"/>
        <dbReference type="ChEBI" id="CHEBI:32551"/>
        <dbReference type="ChEBI" id="CHEBI:33019"/>
        <dbReference type="ChEBI" id="CHEBI:78442"/>
        <dbReference type="ChEBI" id="CHEBI:78529"/>
        <dbReference type="ChEBI" id="CHEBI:456215"/>
        <dbReference type="EC" id="6.1.1.6"/>
    </reaction>
</comment>
<dbReference type="PROSITE" id="PS50862">
    <property type="entry name" value="AA_TRNA_LIGASE_II"/>
    <property type="match status" value="1"/>
</dbReference>
<dbReference type="FunFam" id="2.40.50.140:FF:000024">
    <property type="entry name" value="Lysine--tRNA ligase"/>
    <property type="match status" value="1"/>
</dbReference>
<dbReference type="Gene3D" id="3.30.930.10">
    <property type="entry name" value="Bira Bifunctional Protein, Domain 2"/>
    <property type="match status" value="1"/>
</dbReference>
<dbReference type="InterPro" id="IPR012340">
    <property type="entry name" value="NA-bd_OB-fold"/>
</dbReference>
<dbReference type="Pfam" id="PF00152">
    <property type="entry name" value="tRNA-synt_2"/>
    <property type="match status" value="1"/>
</dbReference>
<reference evidence="11" key="1">
    <citation type="submission" date="2018-05" db="EMBL/GenBank/DDBJ databases">
        <authorList>
            <person name="Lanie J.A."/>
            <person name="Ng W.-L."/>
            <person name="Kazmierczak K.M."/>
            <person name="Andrzejewski T.M."/>
            <person name="Davidsen T.M."/>
            <person name="Wayne K.J."/>
            <person name="Tettelin H."/>
            <person name="Glass J.I."/>
            <person name="Rusch D."/>
            <person name="Podicherti R."/>
            <person name="Tsui H.-C.T."/>
            <person name="Winkler M.E."/>
        </authorList>
    </citation>
    <scope>NUCLEOTIDE SEQUENCE</scope>
</reference>
<evidence type="ECO:0000256" key="1">
    <source>
        <dbReference type="ARBA" id="ARBA00008226"/>
    </source>
</evidence>
<name>A0A382BGG7_9ZZZZ</name>
<keyword evidence="4" id="KW-0479">Metal-binding</keyword>